<dbReference type="Gene3D" id="3.40.50.12610">
    <property type="match status" value="1"/>
</dbReference>
<feature type="transmembrane region" description="Helical" evidence="18">
    <location>
        <begin position="22"/>
        <end position="40"/>
    </location>
</feature>
<evidence type="ECO:0000256" key="12">
    <source>
        <dbReference type="ARBA" id="ARBA00022989"/>
    </source>
</evidence>
<evidence type="ECO:0000256" key="1">
    <source>
        <dbReference type="ARBA" id="ARBA00001936"/>
    </source>
</evidence>
<evidence type="ECO:0000256" key="15">
    <source>
        <dbReference type="ARBA" id="ARBA00030679"/>
    </source>
</evidence>
<keyword evidence="7" id="KW-0328">Glycosyltransferase</keyword>
<feature type="transmembrane region" description="Helical" evidence="18">
    <location>
        <begin position="395"/>
        <end position="414"/>
    </location>
</feature>
<dbReference type="RefSeq" id="WP_092734175.1">
    <property type="nucleotide sequence ID" value="NZ_FNPC01000009.1"/>
</dbReference>
<evidence type="ECO:0000256" key="5">
    <source>
        <dbReference type="ARBA" id="ARBA00010810"/>
    </source>
</evidence>
<keyword evidence="23" id="KW-1185">Reference proteome</keyword>
<dbReference type="Pfam" id="PF22627">
    <property type="entry name" value="AglB_core-like"/>
    <property type="match status" value="1"/>
</dbReference>
<evidence type="ECO:0000256" key="8">
    <source>
        <dbReference type="ARBA" id="ARBA00022679"/>
    </source>
</evidence>
<keyword evidence="13 18" id="KW-0472">Membrane</keyword>
<gene>
    <name evidence="22" type="ORF">SAMN05216564_10938</name>
</gene>
<feature type="transmembrane region" description="Helical" evidence="18">
    <location>
        <begin position="150"/>
        <end position="167"/>
    </location>
</feature>
<evidence type="ECO:0000256" key="13">
    <source>
        <dbReference type="ARBA" id="ARBA00023136"/>
    </source>
</evidence>
<feature type="transmembrane region" description="Helical" evidence="18">
    <location>
        <begin position="220"/>
        <end position="237"/>
    </location>
</feature>
<comment type="pathway">
    <text evidence="4">Protein modification; protein glycosylation.</text>
</comment>
<evidence type="ECO:0000313" key="23">
    <source>
        <dbReference type="Proteomes" id="UP000199079"/>
    </source>
</evidence>
<keyword evidence="8 22" id="KW-0808">Transferase</keyword>
<feature type="transmembrane region" description="Helical" evidence="18">
    <location>
        <begin position="504"/>
        <end position="525"/>
    </location>
</feature>
<keyword evidence="12 18" id="KW-1133">Transmembrane helix</keyword>
<dbReference type="PANTHER" id="PTHR13872:SF1">
    <property type="entry name" value="DOLICHYL-DIPHOSPHOOLIGOSACCHARIDE--PROTEIN GLYCOSYLTRANSFERASE SUBUNIT STT3B"/>
    <property type="match status" value="1"/>
</dbReference>
<feature type="transmembrane region" description="Helical" evidence="18">
    <location>
        <begin position="179"/>
        <end position="199"/>
    </location>
</feature>
<evidence type="ECO:0000256" key="6">
    <source>
        <dbReference type="ARBA" id="ARBA00012602"/>
    </source>
</evidence>
<feature type="transmembrane region" description="Helical" evidence="18">
    <location>
        <begin position="332"/>
        <end position="356"/>
    </location>
</feature>
<dbReference type="UniPathway" id="UPA00378"/>
<reference evidence="23" key="1">
    <citation type="submission" date="2016-10" db="EMBL/GenBank/DDBJ databases">
        <authorList>
            <person name="Varghese N."/>
            <person name="Submissions S."/>
        </authorList>
    </citation>
    <scope>NUCLEOTIDE SEQUENCE [LARGE SCALE GENOMIC DNA]</scope>
    <source>
        <strain evidence="23">DC30,IBRC 10041,KCTC 4046</strain>
    </source>
</reference>
<feature type="transmembrane region" description="Helical" evidence="18">
    <location>
        <begin position="300"/>
        <end position="320"/>
    </location>
</feature>
<proteinExistence type="inferred from homology"/>
<organism evidence="22 23">
    <name type="scientific">Halopenitus persicus</name>
    <dbReference type="NCBI Taxonomy" id="1048396"/>
    <lineage>
        <taxon>Archaea</taxon>
        <taxon>Methanobacteriati</taxon>
        <taxon>Methanobacteriota</taxon>
        <taxon>Stenosarchaea group</taxon>
        <taxon>Halobacteria</taxon>
        <taxon>Halobacteriales</taxon>
        <taxon>Haloferacaceae</taxon>
        <taxon>Halopenitus</taxon>
    </lineage>
</organism>
<dbReference type="OrthoDB" id="82393at2157"/>
<comment type="catalytic activity">
    <reaction evidence="16">
        <text>an archaeal dolichyl phosphooligosaccharide + [protein]-L-asparagine = an archaeal dolichyl phosphate + a glycoprotein with the oligosaccharide chain attached by N-beta-D-glycosyl linkage to a protein L-asparagine.</text>
        <dbReference type="EC" id="2.4.99.21"/>
    </reaction>
</comment>
<dbReference type="InterPro" id="IPR026410">
    <property type="entry name" value="OlisacTrfase_arch"/>
</dbReference>
<dbReference type="GO" id="GO:0004576">
    <property type="term" value="F:oligosaccharyl transferase activity"/>
    <property type="evidence" value="ECO:0007669"/>
    <property type="project" value="InterPro"/>
</dbReference>
<evidence type="ECO:0000256" key="4">
    <source>
        <dbReference type="ARBA" id="ARBA00004922"/>
    </source>
</evidence>
<dbReference type="Proteomes" id="UP000199079">
    <property type="component" value="Unassembled WGS sequence"/>
</dbReference>
<dbReference type="GO" id="GO:0046872">
    <property type="term" value="F:metal ion binding"/>
    <property type="evidence" value="ECO:0007669"/>
    <property type="project" value="UniProtKB-KW"/>
</dbReference>
<protein>
    <recommendedName>
        <fullName evidence="6">dolichyl-phosphooligosaccharide-protein glycotransferase</fullName>
        <ecNumber evidence="6">2.4.99.21</ecNumber>
    </recommendedName>
    <alternativeName>
        <fullName evidence="15">Oligosaccharyl transferase</fullName>
    </alternativeName>
</protein>
<dbReference type="InterPro" id="IPR054479">
    <property type="entry name" value="AglB-like_core"/>
</dbReference>
<evidence type="ECO:0000259" key="19">
    <source>
        <dbReference type="Pfam" id="PF02516"/>
    </source>
</evidence>
<evidence type="ECO:0000256" key="3">
    <source>
        <dbReference type="ARBA" id="ARBA00004651"/>
    </source>
</evidence>
<evidence type="ECO:0000313" key="22">
    <source>
        <dbReference type="EMBL" id="SDY74231.1"/>
    </source>
</evidence>
<keyword evidence="11" id="KW-0460">Magnesium</keyword>
<evidence type="ECO:0000256" key="10">
    <source>
        <dbReference type="ARBA" id="ARBA00022723"/>
    </source>
</evidence>
<dbReference type="InterPro" id="IPR003674">
    <property type="entry name" value="Oligo_trans_STT3"/>
</dbReference>
<evidence type="ECO:0000256" key="11">
    <source>
        <dbReference type="ARBA" id="ARBA00022842"/>
    </source>
</evidence>
<feature type="domain" description="AglB-like core" evidence="21">
    <location>
        <begin position="579"/>
        <end position="692"/>
    </location>
</feature>
<comment type="cofactor">
    <cofactor evidence="2">
        <name>Mg(2+)</name>
        <dbReference type="ChEBI" id="CHEBI:18420"/>
    </cofactor>
</comment>
<feature type="transmembrane region" description="Helical" evidence="18">
    <location>
        <begin position="455"/>
        <end position="475"/>
    </location>
</feature>
<accession>A0A1H3MC17</accession>
<dbReference type="PANTHER" id="PTHR13872">
    <property type="entry name" value="DOLICHYL-DIPHOSPHOOLIGOSACCHARIDE--PROTEIN GLYCOSYLTRANSFERASE SUBUNIT"/>
    <property type="match status" value="1"/>
</dbReference>
<feature type="transmembrane region" description="Helical" evidence="18">
    <location>
        <begin position="243"/>
        <end position="262"/>
    </location>
</feature>
<dbReference type="InterPro" id="IPR041154">
    <property type="entry name" value="AglB_P1"/>
</dbReference>
<name>A0A1H3MC17_9EURY</name>
<feature type="transmembrane region" description="Helical" evidence="18">
    <location>
        <begin position="269"/>
        <end position="288"/>
    </location>
</feature>
<dbReference type="Gene3D" id="2.60.40.3390">
    <property type="match status" value="1"/>
</dbReference>
<dbReference type="AlphaFoldDB" id="A0A1H3MC17"/>
<keyword evidence="10" id="KW-0479">Metal-binding</keyword>
<dbReference type="InterPro" id="IPR048307">
    <property type="entry name" value="STT3_N"/>
</dbReference>
<feature type="domain" description="Archaeal glycosylation protein B peripheral" evidence="20">
    <location>
        <begin position="865"/>
        <end position="967"/>
    </location>
</feature>
<evidence type="ECO:0000256" key="9">
    <source>
        <dbReference type="ARBA" id="ARBA00022692"/>
    </source>
</evidence>
<comment type="subcellular location">
    <subcellularLocation>
        <location evidence="3">Cell membrane</location>
        <topology evidence="3">Multi-pass membrane protein</topology>
    </subcellularLocation>
</comment>
<keyword evidence="9 18" id="KW-0812">Transmembrane</keyword>
<dbReference type="NCBIfam" id="TIGR04154">
    <property type="entry name" value="archaeo_STT3"/>
    <property type="match status" value="1"/>
</dbReference>
<feature type="transmembrane region" description="Helical" evidence="18">
    <location>
        <begin position="426"/>
        <end position="443"/>
    </location>
</feature>
<comment type="similarity">
    <text evidence="5">Belongs to the STT3 family.</text>
</comment>
<dbReference type="Pfam" id="PF18079">
    <property type="entry name" value="AglB_L1"/>
    <property type="match status" value="1"/>
</dbReference>
<evidence type="ECO:0000256" key="16">
    <source>
        <dbReference type="ARBA" id="ARBA00034066"/>
    </source>
</evidence>
<evidence type="ECO:0000259" key="20">
    <source>
        <dbReference type="Pfam" id="PF18079"/>
    </source>
</evidence>
<evidence type="ECO:0000256" key="7">
    <source>
        <dbReference type="ARBA" id="ARBA00022676"/>
    </source>
</evidence>
<dbReference type="GO" id="GO:0005886">
    <property type="term" value="C:plasma membrane"/>
    <property type="evidence" value="ECO:0007669"/>
    <property type="project" value="UniProtKB-SubCell"/>
</dbReference>
<dbReference type="EC" id="2.4.99.21" evidence="6"/>
<feature type="transmembrane region" description="Helical" evidence="18">
    <location>
        <begin position="120"/>
        <end position="143"/>
    </location>
</feature>
<feature type="domain" description="Oligosaccharyl transferase STT3 N-terminal" evidence="19">
    <location>
        <begin position="47"/>
        <end position="263"/>
    </location>
</feature>
<keyword evidence="14" id="KW-0464">Manganese</keyword>
<evidence type="ECO:0000256" key="17">
    <source>
        <dbReference type="SAM" id="MobiDB-lite"/>
    </source>
</evidence>
<sequence length="1060" mass="114662">MSDQTDSNSREDASILDAFERWYHVPAILVVLAVMLYSRLRAYDEFIVDGQVYFRGNDAWYHLRETSYLLEHWPNTMPFEVWTGFPYGSHVGHFGTLWDHLIAVFSVLATPVTGGGEEGLMRAMLVIAPIVGTAVAIPTYFIARRFVDRLSAVAAVAVLGLIPGTFLNQTMVGFPDHHAGEVFFSTLAVLAVFLALDVAEREKPVWELVVDQDWDALKRPLGYAAAAGLAIALYMAIWQPGVMLVGFTGIFLVIKITSDVVHEDSPEPIAFVGAVSMGVAGLLMIIPLNDYSFGTTAYSLTQVVLPLGVAAGSAFLAFLARQWDDRDLDVRTYPAAVGGLIAVSLGVLAVAIPSAWGTITNNLLRTIAFSTAAATRTISEAQPPLMQSEFAPFVLSQYGFAFFFALAAILYVLARPLIRSDDARETGYVVAAGVLIGSVYVIPDVYDAIGGVVGLSWQVVGLAIATALLVGATYLERYAARDLYFVVWGLFILAMAFTQGRFNYYLAVVVAVGAGYAFQLALGALDVRGKSVVEAADSVQGWQVMILGAVVLVLFVPLVAMVTPAWAAGANTGPGSVVEWDESLQWMNEETPHPGELEGHDNALEYQGTYERPADGDFEYPEGAYGVQSWWDYGHWITTRAERIPNANPFQQNARRAANFLLAPSEERAQSVLADQSTEGEHTRYVMVDWQMVHPQSKFTAPVTFYDDGNATQRDFLGAVYRPTQQGGFRVATQTREQRYYESMMVRLYEYHGSAKDPEPIVLNWDETPVETADGSQTTIRTVPQAEGERFAQVFNSMAEAESFVENQSGTAQIGGIGSVPTERVAALEQYRLVHATESNVSQYFNTQLRDTQASWVKTFEKVPGATIEGSGAEPGQEVEAAVEMTYPHSNETFVYRQFATADENGEFSFHVPYSTTGYDEYGPENGYTNVSVRATGPYQVGTAPTASNGSLTYNTGTVTVTEGQVVGENDSVSTVELEEESILGGDDGNTTDNDTASDGSTANVTDGSNTTDGGSTNSTDGGSTNSTDDGSTNALEPVPAATVAADVVTRTTAFSAVTP</sequence>
<dbReference type="EMBL" id="FNPC01000009">
    <property type="protein sequence ID" value="SDY74231.1"/>
    <property type="molecule type" value="Genomic_DNA"/>
</dbReference>
<feature type="region of interest" description="Disordered" evidence="17">
    <location>
        <begin position="963"/>
        <end position="1037"/>
    </location>
</feature>
<feature type="compositionally biased region" description="Low complexity" evidence="17">
    <location>
        <begin position="989"/>
        <end position="1037"/>
    </location>
</feature>
<evidence type="ECO:0000256" key="2">
    <source>
        <dbReference type="ARBA" id="ARBA00001946"/>
    </source>
</evidence>
<evidence type="ECO:0000256" key="14">
    <source>
        <dbReference type="ARBA" id="ARBA00023211"/>
    </source>
</evidence>
<evidence type="ECO:0000256" key="18">
    <source>
        <dbReference type="SAM" id="Phobius"/>
    </source>
</evidence>
<dbReference type="Pfam" id="PF02516">
    <property type="entry name" value="STT3"/>
    <property type="match status" value="1"/>
</dbReference>
<comment type="cofactor">
    <cofactor evidence="1">
        <name>Mn(2+)</name>
        <dbReference type="ChEBI" id="CHEBI:29035"/>
    </cofactor>
</comment>
<feature type="transmembrane region" description="Helical" evidence="18">
    <location>
        <begin position="546"/>
        <end position="567"/>
    </location>
</feature>
<evidence type="ECO:0000259" key="21">
    <source>
        <dbReference type="Pfam" id="PF22627"/>
    </source>
</evidence>
<feature type="transmembrane region" description="Helical" evidence="18">
    <location>
        <begin position="482"/>
        <end position="498"/>
    </location>
</feature>